<feature type="domain" description="V-ATPase proteolipid subunit C-like" evidence="9">
    <location>
        <begin position="9"/>
        <end position="68"/>
    </location>
</feature>
<keyword evidence="6 8" id="KW-0406">Ion transport</keyword>
<dbReference type="PATRIC" id="fig|1698276.3.peg.322"/>
<evidence type="ECO:0000256" key="1">
    <source>
        <dbReference type="ARBA" id="ARBA00004141"/>
    </source>
</evidence>
<dbReference type="Gene3D" id="1.20.120.610">
    <property type="entry name" value="lithium bound rotor ring of v- atpase"/>
    <property type="match status" value="1"/>
</dbReference>
<evidence type="ECO:0000256" key="7">
    <source>
        <dbReference type="ARBA" id="ARBA00023136"/>
    </source>
</evidence>
<organism evidence="10 11">
    <name type="scientific">candidate division MSBL1 archaeon SCGC-AAA261G05</name>
    <dbReference type="NCBI Taxonomy" id="1698276"/>
    <lineage>
        <taxon>Archaea</taxon>
        <taxon>Methanobacteriati</taxon>
        <taxon>Methanobacteriota</taxon>
        <taxon>candidate division MSBL1</taxon>
    </lineage>
</organism>
<accession>A0A133VAF8</accession>
<gene>
    <name evidence="10" type="ORF">AKJ47_02270</name>
</gene>
<dbReference type="PRINTS" id="PR00122">
    <property type="entry name" value="VACATPASE"/>
</dbReference>
<dbReference type="GO" id="GO:0046961">
    <property type="term" value="F:proton-transporting ATPase activity, rotational mechanism"/>
    <property type="evidence" value="ECO:0007669"/>
    <property type="project" value="InterPro"/>
</dbReference>
<evidence type="ECO:0000256" key="3">
    <source>
        <dbReference type="ARBA" id="ARBA00022448"/>
    </source>
</evidence>
<comment type="subcellular location">
    <subcellularLocation>
        <location evidence="1">Membrane</location>
        <topology evidence="1">Multi-pass membrane protein</topology>
    </subcellularLocation>
</comment>
<keyword evidence="3 8" id="KW-0813">Transport</keyword>
<dbReference type="CDD" id="cd18180">
    <property type="entry name" value="ATP-synt_Vo_Ao_c_NTPK_rpt2"/>
    <property type="match status" value="1"/>
</dbReference>
<dbReference type="EMBL" id="LHYA01000026">
    <property type="protein sequence ID" value="KXB03426.1"/>
    <property type="molecule type" value="Genomic_DNA"/>
</dbReference>
<evidence type="ECO:0000256" key="4">
    <source>
        <dbReference type="ARBA" id="ARBA00022692"/>
    </source>
</evidence>
<dbReference type="InterPro" id="IPR000245">
    <property type="entry name" value="ATPase_proteolipid_csu"/>
</dbReference>
<protein>
    <recommendedName>
        <fullName evidence="9">V-ATPase proteolipid subunit C-like domain-containing protein</fullName>
    </recommendedName>
</protein>
<evidence type="ECO:0000259" key="9">
    <source>
        <dbReference type="Pfam" id="PF00137"/>
    </source>
</evidence>
<comment type="similarity">
    <text evidence="2 8">Belongs to the V-ATPase proteolipid subunit family.</text>
</comment>
<sequence length="157" mass="15827">MYDLVFVALAIGLAVTIPGFISGLGVGLAGVAAAGATAEKPGEFSRMFVLEILSGTQGFYGFIGGIMIMMGTGILGGTFGLPEGVTGLAVLGAAVPIILQGFTAYPQGKVASASVSAISKNPKVFGSSVIYTVMVETYAILGFLTGFLLIYGLGIFG</sequence>
<dbReference type="Proteomes" id="UP000070405">
    <property type="component" value="Unassembled WGS sequence"/>
</dbReference>
<reference evidence="10 11" key="1">
    <citation type="journal article" date="2016" name="Sci. Rep.">
        <title>Metabolic traits of an uncultured archaeal lineage -MSBL1- from brine pools of the Red Sea.</title>
        <authorList>
            <person name="Mwirichia R."/>
            <person name="Alam I."/>
            <person name="Rashid M."/>
            <person name="Vinu M."/>
            <person name="Ba-Alawi W."/>
            <person name="Anthony Kamau A."/>
            <person name="Kamanda Ngugi D."/>
            <person name="Goker M."/>
            <person name="Klenk H.P."/>
            <person name="Bajic V."/>
            <person name="Stingl U."/>
        </authorList>
    </citation>
    <scope>NUCLEOTIDE SEQUENCE [LARGE SCALE GENOMIC DNA]</scope>
    <source>
        <strain evidence="10">SCGC-AAA261G05</strain>
    </source>
</reference>
<dbReference type="InterPro" id="IPR002379">
    <property type="entry name" value="ATPase_proteolipid_c-like_dom"/>
</dbReference>
<feature type="transmembrane region" description="Helical" evidence="8">
    <location>
        <begin position="128"/>
        <end position="156"/>
    </location>
</feature>
<dbReference type="AlphaFoldDB" id="A0A133VAF8"/>
<keyword evidence="5 8" id="KW-1133">Transmembrane helix</keyword>
<evidence type="ECO:0000256" key="6">
    <source>
        <dbReference type="ARBA" id="ARBA00023065"/>
    </source>
</evidence>
<evidence type="ECO:0000256" key="2">
    <source>
        <dbReference type="ARBA" id="ARBA00007296"/>
    </source>
</evidence>
<evidence type="ECO:0000256" key="8">
    <source>
        <dbReference type="RuleBase" id="RU363060"/>
    </source>
</evidence>
<dbReference type="Pfam" id="PF00137">
    <property type="entry name" value="ATP-synt_C"/>
    <property type="match status" value="2"/>
</dbReference>
<keyword evidence="4 8" id="KW-0812">Transmembrane</keyword>
<name>A0A133VAF8_9EURY</name>
<keyword evidence="11" id="KW-1185">Reference proteome</keyword>
<evidence type="ECO:0000313" key="11">
    <source>
        <dbReference type="Proteomes" id="UP000070405"/>
    </source>
</evidence>
<dbReference type="InterPro" id="IPR035921">
    <property type="entry name" value="F/V-ATP_Csub_sf"/>
</dbReference>
<comment type="caution">
    <text evidence="10">The sequence shown here is derived from an EMBL/GenBank/DDBJ whole genome shotgun (WGS) entry which is preliminary data.</text>
</comment>
<dbReference type="SUPFAM" id="SSF81333">
    <property type="entry name" value="F1F0 ATP synthase subunit C"/>
    <property type="match status" value="2"/>
</dbReference>
<feature type="transmembrane region" description="Helical" evidence="8">
    <location>
        <begin position="58"/>
        <end position="81"/>
    </location>
</feature>
<feature type="domain" description="V-ATPase proteolipid subunit C-like" evidence="9">
    <location>
        <begin position="91"/>
        <end position="149"/>
    </location>
</feature>
<proteinExistence type="inferred from homology"/>
<evidence type="ECO:0000256" key="5">
    <source>
        <dbReference type="ARBA" id="ARBA00022989"/>
    </source>
</evidence>
<keyword evidence="7 8" id="KW-0472">Membrane</keyword>
<dbReference type="GO" id="GO:0033179">
    <property type="term" value="C:proton-transporting V-type ATPase, V0 domain"/>
    <property type="evidence" value="ECO:0007669"/>
    <property type="project" value="InterPro"/>
</dbReference>
<feature type="transmembrane region" description="Helical" evidence="8">
    <location>
        <begin position="88"/>
        <end position="108"/>
    </location>
</feature>
<evidence type="ECO:0000313" key="10">
    <source>
        <dbReference type="EMBL" id="KXB03426.1"/>
    </source>
</evidence>